<dbReference type="GO" id="GO:0007165">
    <property type="term" value="P:signal transduction"/>
    <property type="evidence" value="ECO:0007669"/>
    <property type="project" value="UniProtKB-ARBA"/>
</dbReference>
<feature type="transmembrane region" description="Helical" evidence="12">
    <location>
        <begin position="773"/>
        <end position="792"/>
    </location>
</feature>
<evidence type="ECO:0000256" key="9">
    <source>
        <dbReference type="ARBA" id="ARBA00023136"/>
    </source>
</evidence>
<dbReference type="PANTHER" id="PTHR48061">
    <property type="entry name" value="LEUCINE-RICH REPEAT RECEPTOR PROTEIN KINASE EMS1-LIKE-RELATED"/>
    <property type="match status" value="1"/>
</dbReference>
<feature type="domain" description="Leucine-rich repeat-containing N-terminal plant-type" evidence="14">
    <location>
        <begin position="35"/>
        <end position="74"/>
    </location>
</feature>
<feature type="domain" description="Leucine-rich repeat-containing N-terminal plant-type" evidence="14">
    <location>
        <begin position="802"/>
        <end position="839"/>
    </location>
</feature>
<evidence type="ECO:0000256" key="5">
    <source>
        <dbReference type="ARBA" id="ARBA00022692"/>
    </source>
</evidence>
<proteinExistence type="inferred from homology"/>
<dbReference type="GO" id="GO:0005886">
    <property type="term" value="C:plasma membrane"/>
    <property type="evidence" value="ECO:0007669"/>
    <property type="project" value="UniProtKB-SubCell"/>
</dbReference>
<dbReference type="SMART" id="SM00365">
    <property type="entry name" value="LRR_SD22"/>
    <property type="match status" value="7"/>
</dbReference>
<keyword evidence="8 12" id="KW-1133">Transmembrane helix</keyword>
<dbReference type="eggNOG" id="KOG0619">
    <property type="taxonomic scope" value="Eukaryota"/>
</dbReference>
<keyword evidence="9 12" id="KW-0472">Membrane</keyword>
<keyword evidence="11" id="KW-0325">Glycoprotein</keyword>
<evidence type="ECO:0000259" key="14">
    <source>
        <dbReference type="Pfam" id="PF08263"/>
    </source>
</evidence>
<dbReference type="SUPFAM" id="SSF52047">
    <property type="entry name" value="RNI-like"/>
    <property type="match status" value="1"/>
</dbReference>
<dbReference type="OMA" id="NSFHGPF"/>
<name>A0A0D3CY02_BRAOL</name>
<dbReference type="Gramene" id="Bo6g098580.1">
    <property type="protein sequence ID" value="Bo6g098580.1"/>
    <property type="gene ID" value="Bo6g098580"/>
</dbReference>
<reference evidence="16" key="2">
    <citation type="submission" date="2015-03" db="UniProtKB">
        <authorList>
            <consortium name="EnsemblPlants"/>
        </authorList>
    </citation>
    <scope>IDENTIFICATION</scope>
</reference>
<dbReference type="Pfam" id="PF00560">
    <property type="entry name" value="LRR_1"/>
    <property type="match status" value="9"/>
</dbReference>
<dbReference type="HOGENOM" id="CLU_000288_18_3_1"/>
<dbReference type="FunFam" id="3.80.10.10:FF:000383">
    <property type="entry name" value="Leucine-rich repeat receptor protein kinase EMS1"/>
    <property type="match status" value="2"/>
</dbReference>
<feature type="transmembrane region" description="Helical" evidence="12">
    <location>
        <begin position="1416"/>
        <end position="1441"/>
    </location>
</feature>
<evidence type="ECO:0000256" key="4">
    <source>
        <dbReference type="ARBA" id="ARBA00022614"/>
    </source>
</evidence>
<dbReference type="InterPro" id="IPR013210">
    <property type="entry name" value="LRR_N_plant-typ"/>
</dbReference>
<dbReference type="PROSITE" id="PS51450">
    <property type="entry name" value="LRR"/>
    <property type="match status" value="2"/>
</dbReference>
<keyword evidence="4" id="KW-0433">Leucine-rich repeat</keyword>
<dbReference type="FunFam" id="3.80.10.10:FF:000213">
    <property type="entry name" value="Tyrosine-sulfated glycopeptide receptor 1"/>
    <property type="match status" value="1"/>
</dbReference>
<dbReference type="SMART" id="SM00369">
    <property type="entry name" value="LRR_TYP"/>
    <property type="match status" value="13"/>
</dbReference>
<organism evidence="16 17">
    <name type="scientific">Brassica oleracea var. oleracea</name>
    <dbReference type="NCBI Taxonomy" id="109376"/>
    <lineage>
        <taxon>Eukaryota</taxon>
        <taxon>Viridiplantae</taxon>
        <taxon>Streptophyta</taxon>
        <taxon>Embryophyta</taxon>
        <taxon>Tracheophyta</taxon>
        <taxon>Spermatophyta</taxon>
        <taxon>Magnoliopsida</taxon>
        <taxon>eudicotyledons</taxon>
        <taxon>Gunneridae</taxon>
        <taxon>Pentapetalae</taxon>
        <taxon>rosids</taxon>
        <taxon>malvids</taxon>
        <taxon>Brassicales</taxon>
        <taxon>Brassicaceae</taxon>
        <taxon>Brassiceae</taxon>
        <taxon>Brassica</taxon>
    </lineage>
</organism>
<evidence type="ECO:0000256" key="2">
    <source>
        <dbReference type="ARBA" id="ARBA00009592"/>
    </source>
</evidence>
<evidence type="ECO:0000313" key="16">
    <source>
        <dbReference type="EnsemblPlants" id="Bo6g098580.1"/>
    </source>
</evidence>
<feature type="transmembrane region" description="Helical" evidence="12">
    <location>
        <begin position="722"/>
        <end position="746"/>
    </location>
</feature>
<dbReference type="Pfam" id="PF13855">
    <property type="entry name" value="LRR_8"/>
    <property type="match status" value="4"/>
</dbReference>
<dbReference type="PRINTS" id="PR00019">
    <property type="entry name" value="LEURICHRPT"/>
</dbReference>
<dbReference type="FunFam" id="3.80.10.10:FF:000400">
    <property type="entry name" value="Nuclear pore complex protein NUP107"/>
    <property type="match status" value="2"/>
</dbReference>
<feature type="signal peptide" evidence="13">
    <location>
        <begin position="1"/>
        <end position="25"/>
    </location>
</feature>
<keyword evidence="10" id="KW-0675">Receptor</keyword>
<evidence type="ECO:0000259" key="15">
    <source>
        <dbReference type="Pfam" id="PF23598"/>
    </source>
</evidence>
<evidence type="ECO:0000256" key="1">
    <source>
        <dbReference type="ARBA" id="ARBA00004251"/>
    </source>
</evidence>
<keyword evidence="3" id="KW-1003">Cell membrane</keyword>
<evidence type="ECO:0000256" key="13">
    <source>
        <dbReference type="SAM" id="SignalP"/>
    </source>
</evidence>
<evidence type="ECO:0000256" key="8">
    <source>
        <dbReference type="ARBA" id="ARBA00022989"/>
    </source>
</evidence>
<dbReference type="Gene3D" id="3.80.10.10">
    <property type="entry name" value="Ribonuclease Inhibitor"/>
    <property type="match status" value="6"/>
</dbReference>
<evidence type="ECO:0008006" key="18">
    <source>
        <dbReference type="Google" id="ProtNLM"/>
    </source>
</evidence>
<dbReference type="InterPro" id="IPR055414">
    <property type="entry name" value="LRR_R13L4/SHOC2-like"/>
</dbReference>
<dbReference type="InterPro" id="IPR032675">
    <property type="entry name" value="LRR_dom_sf"/>
</dbReference>
<accession>A0A0D3CY02</accession>
<dbReference type="SUPFAM" id="SSF52058">
    <property type="entry name" value="L domain-like"/>
    <property type="match status" value="2"/>
</dbReference>
<feature type="chain" id="PRO_5002259834" description="Leucine-rich repeat-containing N-terminal plant-type domain-containing protein" evidence="13">
    <location>
        <begin position="26"/>
        <end position="1477"/>
    </location>
</feature>
<dbReference type="Proteomes" id="UP000032141">
    <property type="component" value="Chromosome C6"/>
</dbReference>
<dbReference type="PANTHER" id="PTHR48061:SF46">
    <property type="entry name" value="LEUCINE-RICH REPEAT-CONTAINING N-TERMINAL PLANT-TYPE DOMAIN-CONTAINING PROTEIN"/>
    <property type="match status" value="1"/>
</dbReference>
<evidence type="ECO:0000256" key="6">
    <source>
        <dbReference type="ARBA" id="ARBA00022729"/>
    </source>
</evidence>
<comment type="subcellular location">
    <subcellularLocation>
        <location evidence="1">Cell membrane</location>
        <topology evidence="1">Single-pass type I membrane protein</topology>
    </subcellularLocation>
</comment>
<evidence type="ECO:0000256" key="10">
    <source>
        <dbReference type="ARBA" id="ARBA00023170"/>
    </source>
</evidence>
<dbReference type="STRING" id="109376.A0A0D3CY02"/>
<dbReference type="EnsemblPlants" id="Bo6g098580.1">
    <property type="protein sequence ID" value="Bo6g098580.1"/>
    <property type="gene ID" value="Bo6g098580"/>
</dbReference>
<evidence type="ECO:0000256" key="12">
    <source>
        <dbReference type="SAM" id="Phobius"/>
    </source>
</evidence>
<dbReference type="InterPro" id="IPR001611">
    <property type="entry name" value="Leu-rich_rpt"/>
</dbReference>
<dbReference type="FunFam" id="3.80.10.10:FF:000041">
    <property type="entry name" value="LRR receptor-like serine/threonine-protein kinase ERECTA"/>
    <property type="match status" value="1"/>
</dbReference>
<dbReference type="Pfam" id="PF23598">
    <property type="entry name" value="LRR_14"/>
    <property type="match status" value="1"/>
</dbReference>
<dbReference type="InterPro" id="IPR003591">
    <property type="entry name" value="Leu-rich_rpt_typical-subtyp"/>
</dbReference>
<feature type="domain" description="Disease resistance R13L4/SHOC-2-like LRR" evidence="15">
    <location>
        <begin position="95"/>
        <end position="280"/>
    </location>
</feature>
<protein>
    <recommendedName>
        <fullName evidence="18">Leucine-rich repeat-containing N-terminal plant-type domain-containing protein</fullName>
    </recommendedName>
</protein>
<evidence type="ECO:0000256" key="7">
    <source>
        <dbReference type="ARBA" id="ARBA00022737"/>
    </source>
</evidence>
<dbReference type="Pfam" id="PF08263">
    <property type="entry name" value="LRRNT_2"/>
    <property type="match status" value="2"/>
</dbReference>
<keyword evidence="5 12" id="KW-0812">Transmembrane</keyword>
<keyword evidence="17" id="KW-1185">Reference proteome</keyword>
<evidence type="ECO:0000256" key="3">
    <source>
        <dbReference type="ARBA" id="ARBA00022475"/>
    </source>
</evidence>
<keyword evidence="7" id="KW-0677">Repeat</keyword>
<dbReference type="FunFam" id="3.80.10.10:FF:000111">
    <property type="entry name" value="LRR receptor-like serine/threonine-protein kinase ERECTA"/>
    <property type="match status" value="1"/>
</dbReference>
<evidence type="ECO:0000256" key="11">
    <source>
        <dbReference type="ARBA" id="ARBA00023180"/>
    </source>
</evidence>
<reference evidence="16 17" key="1">
    <citation type="journal article" date="2014" name="Genome Biol.">
        <title>Transcriptome and methylome profiling reveals relics of genome dominance in the mesopolyploid Brassica oleracea.</title>
        <authorList>
            <person name="Parkin I.A."/>
            <person name="Koh C."/>
            <person name="Tang H."/>
            <person name="Robinson S.J."/>
            <person name="Kagale S."/>
            <person name="Clarke W.E."/>
            <person name="Town C.D."/>
            <person name="Nixon J."/>
            <person name="Krishnakumar V."/>
            <person name="Bidwell S.L."/>
            <person name="Denoeud F."/>
            <person name="Belcram H."/>
            <person name="Links M.G."/>
            <person name="Just J."/>
            <person name="Clarke C."/>
            <person name="Bender T."/>
            <person name="Huebert T."/>
            <person name="Mason A.S."/>
            <person name="Pires J.C."/>
            <person name="Barker G."/>
            <person name="Moore J."/>
            <person name="Walley P.G."/>
            <person name="Manoli S."/>
            <person name="Batley J."/>
            <person name="Edwards D."/>
            <person name="Nelson M.N."/>
            <person name="Wang X."/>
            <person name="Paterson A.H."/>
            <person name="King G."/>
            <person name="Bancroft I."/>
            <person name="Chalhoub B."/>
            <person name="Sharpe A.G."/>
        </authorList>
    </citation>
    <scope>NUCLEOTIDE SEQUENCE</scope>
    <source>
        <strain evidence="16 17">cv. TO1000</strain>
    </source>
</reference>
<sequence>MIRNHCYFFCGIVTIYFSLLIRALASPTLHFNCRNDQRDALLEFRDEFPPTDDSNLSSWNKSSDCCLWNGVTCNDKSGQVISLDLHDTSLNSSLKTNSSLFRLHYLRHLNLAGCDLRGEIPGLIGNLNHLRYLSLDYNYLIGVIPISIGNLSRLTNLELFANDLEGEIPTSIGNLNELRVMSLDHNSLGGNIPIWFTNLTKLSQFSLRSNNFTSTLPLDMSGFHNLELFDVAYNSFLGPFPKSLFSLPLLQSVDLGVNQFMGPIEFVNTSSSKLQFLSLHQNRFDGPIPESISKFLNLRRLYFSQNNFSGPVPKSMSKLVDLNDLQLSNNKLEGEVPGFLWRMNTMMISHNSFSSFEKFSRESSIQMLDLSSNSFRGPFPNWICKLKWLSVLDLSNNLFNGSIPTCLRNSIVYLLDLSLRNNSFSGVLPDIFDGATSLRLFDVSQNQLEGKFPKSLIHCKSLQLVNVGGNKIKDTFPSWLGSLPSLNVLSLRSNKFYGRLYHPHVSIGFQSLRVVDVSHNDFTGTLPPHYYSSWREMTMLNQGTDYMVNFMKGSRYMLLFPESIFRSMEMVIKGVETNFERIRQDFRAIDFSGNKIYGKIPESIGFLKELRLLNLSGNAFTSDIPRSLANLTDLEALDLSSNKLSGQIPQDFSKLSFLSYVNFSHNLLQGPVPRSTQFQRQKCSSFLDNPGLYGLEEICGERHVPSTTSQQAVKYSEAKERMINWVAAAIAYGPGILCGLVIGHIFTSHNQEWFPKNLDLFFKKTDTMIQGHCYCFFGIVTIYFSLLIHILASPTLHFCRHNQRDALLGFRDEFPTDESNLSSWNQSSDCCLWNGVTCDDTSGQVISLDLHETPLNSSLKTNSSLFKLQYLHHLNLSNCNLHGEIPSSLKNLSHLTTLDLSANYLVGAVPTSLGNLKELRVMSLNNNSFLGPFAKSLFSIPSLQSVDLGGNQFTGSIEFVSTSSSELQFLNLDHNKFNGPIPESISKFLNLRRLYLSHNNFTGSIPGSLSKLVNLTDLHLSKNKLEGEVPGFLWRLSTMMICHNSFNSFETPSQETLLVQVLDLSSNSFHGPLPNWICNLKGLSLLDLSNNHFNGSIPTCLRNSIVSLLDMSLRNNSFGGALPDIFGDATKLRSIDVGLNQLEGKFPKSLINCKALQLVNVASNKIKDEFPSWLGSLPSLNVLSLRSNEFYGPLYHLHVSIGFRSLRVIDISHNDFTGTIPPHYFLNWSEMTTLTKGNDYMVNPTKVSRYMGLFPESIYRSMEMVNKGVETRFDRIRQDFRAIDFSCNKISGKIPESIGFLKGLRLLNFSDNVFTSDIPRSLANLTSLETLDLSSNKLSGQIPQDLGNLAFLSYMNFSHNLLQGPVPRGTQFERQNCSSFLGNSGLYGLKEICGSLHAVSPTAQQADEYSEEEEQIFSWVAAVIAYGPGMFCGLVIGHIFASHNQERLTEKFGRRKLIHPKCSLSTSLALSNKHILV</sequence>
<keyword evidence="6 13" id="KW-0732">Signal</keyword>
<evidence type="ECO:0000313" key="17">
    <source>
        <dbReference type="Proteomes" id="UP000032141"/>
    </source>
</evidence>
<dbReference type="InterPro" id="IPR046956">
    <property type="entry name" value="RLP23-like"/>
</dbReference>
<comment type="similarity">
    <text evidence="2">Belongs to the RLP family.</text>
</comment>